<dbReference type="PANTHER" id="PTHR19328">
    <property type="entry name" value="HEDGEHOG-INTERACTING PROTEIN"/>
    <property type="match status" value="1"/>
</dbReference>
<dbReference type="Proteomes" id="UP000604737">
    <property type="component" value="Unassembled WGS sequence"/>
</dbReference>
<evidence type="ECO:0000313" key="4">
    <source>
        <dbReference type="Proteomes" id="UP000604737"/>
    </source>
</evidence>
<dbReference type="Pfam" id="PF07995">
    <property type="entry name" value="GSDH"/>
    <property type="match status" value="1"/>
</dbReference>
<keyword evidence="1" id="KW-0732">Signal</keyword>
<feature type="chain" id="PRO_5045629856" description="Glucose/Sorbosone dehydrogenase domain-containing protein" evidence="1">
    <location>
        <begin position="25"/>
        <end position="379"/>
    </location>
</feature>
<dbReference type="InterPro" id="IPR011041">
    <property type="entry name" value="Quinoprot_gluc/sorb_DH_b-prop"/>
</dbReference>
<organism evidence="3 4">
    <name type="scientific">Jeongeupia chitinilytica</name>
    <dbReference type="NCBI Taxonomy" id="1041641"/>
    <lineage>
        <taxon>Bacteria</taxon>
        <taxon>Pseudomonadati</taxon>
        <taxon>Pseudomonadota</taxon>
        <taxon>Betaproteobacteria</taxon>
        <taxon>Neisseriales</taxon>
        <taxon>Chitinibacteraceae</taxon>
        <taxon>Jeongeupia</taxon>
    </lineage>
</organism>
<feature type="domain" description="Glucose/Sorbosone dehydrogenase" evidence="2">
    <location>
        <begin position="43"/>
        <end position="374"/>
    </location>
</feature>
<dbReference type="InterPro" id="IPR012938">
    <property type="entry name" value="Glc/Sorbosone_DH"/>
</dbReference>
<name>A0ABQ3GXZ1_9NEIS</name>
<dbReference type="RefSeq" id="WP_189459446.1">
    <property type="nucleotide sequence ID" value="NZ_BMYO01000003.1"/>
</dbReference>
<dbReference type="SUPFAM" id="SSF50952">
    <property type="entry name" value="Soluble quinoprotein glucose dehydrogenase"/>
    <property type="match status" value="1"/>
</dbReference>
<sequence>MYCANWLRASALLAGLLLAVPARADVPVTTSDAWVGTTVARGLAHPWGLAFLPDGRMLVTERPGRLRIVTTSGVVSPPVTGVPDVYAAGQGGLLDVALDPIFADNRLVYLSYAEAGRTGQAGTAVARGRLVENDGKAWLEGLQVIFRQLPKVDGSVHFGSRLVFAGDGTLFVTLGERYQRDKAQDLGTHLGKVVRIWPDGRIPADNPFAGRKDALPEIWSYGHRNPQGAALRPGTGALWTVEHGARGGDEINIPRAGGNYGWPVITYGRDYTGLRIGEGTAKAGMLQPVYYWDPSIAPSGMAFYTGTRYPGWRGSLFVGALKDMMLVRLTLSGDRIVAEERLLRDGKRRIRDVRQGPDGWLYLLTDEDAGEILRLQPKR</sequence>
<accession>A0ABQ3GXZ1</accession>
<gene>
    <name evidence="3" type="ORF">GCM10007350_13790</name>
</gene>
<dbReference type="EMBL" id="BMYO01000003">
    <property type="protein sequence ID" value="GHD60561.1"/>
    <property type="molecule type" value="Genomic_DNA"/>
</dbReference>
<dbReference type="Gene3D" id="2.120.10.30">
    <property type="entry name" value="TolB, C-terminal domain"/>
    <property type="match status" value="1"/>
</dbReference>
<feature type="signal peptide" evidence="1">
    <location>
        <begin position="1"/>
        <end position="24"/>
    </location>
</feature>
<dbReference type="InterPro" id="IPR011042">
    <property type="entry name" value="6-blade_b-propeller_TolB-like"/>
</dbReference>
<keyword evidence="4" id="KW-1185">Reference proteome</keyword>
<evidence type="ECO:0000256" key="1">
    <source>
        <dbReference type="SAM" id="SignalP"/>
    </source>
</evidence>
<evidence type="ECO:0000259" key="2">
    <source>
        <dbReference type="Pfam" id="PF07995"/>
    </source>
</evidence>
<protein>
    <recommendedName>
        <fullName evidence="2">Glucose/Sorbosone dehydrogenase domain-containing protein</fullName>
    </recommendedName>
</protein>
<comment type="caution">
    <text evidence="3">The sequence shown here is derived from an EMBL/GenBank/DDBJ whole genome shotgun (WGS) entry which is preliminary data.</text>
</comment>
<proteinExistence type="predicted"/>
<reference evidence="4" key="1">
    <citation type="journal article" date="2019" name="Int. J. Syst. Evol. Microbiol.">
        <title>The Global Catalogue of Microorganisms (GCM) 10K type strain sequencing project: providing services to taxonomists for standard genome sequencing and annotation.</title>
        <authorList>
            <consortium name="The Broad Institute Genomics Platform"/>
            <consortium name="The Broad Institute Genome Sequencing Center for Infectious Disease"/>
            <person name="Wu L."/>
            <person name="Ma J."/>
        </authorList>
    </citation>
    <scope>NUCLEOTIDE SEQUENCE [LARGE SCALE GENOMIC DNA]</scope>
    <source>
        <strain evidence="4">KCTC 23701</strain>
    </source>
</reference>
<dbReference type="PANTHER" id="PTHR19328:SF75">
    <property type="entry name" value="ALDOSE SUGAR DEHYDROGENASE YLII"/>
    <property type="match status" value="1"/>
</dbReference>
<evidence type="ECO:0000313" key="3">
    <source>
        <dbReference type="EMBL" id="GHD60561.1"/>
    </source>
</evidence>